<dbReference type="EMBL" id="AWOR01000043">
    <property type="protein sequence ID" value="KGH30567.1"/>
    <property type="molecule type" value="Genomic_DNA"/>
</dbReference>
<evidence type="ECO:0008006" key="3">
    <source>
        <dbReference type="Google" id="ProtNLM"/>
    </source>
</evidence>
<proteinExistence type="predicted"/>
<gene>
    <name evidence="1" type="ORF">P353_10075</name>
</gene>
<organism evidence="1 2">
    <name type="scientific">Comamonas testosteroni</name>
    <name type="common">Pseudomonas testosteroni</name>
    <dbReference type="NCBI Taxonomy" id="285"/>
    <lineage>
        <taxon>Bacteria</taxon>
        <taxon>Pseudomonadati</taxon>
        <taxon>Pseudomonadota</taxon>
        <taxon>Betaproteobacteria</taxon>
        <taxon>Burkholderiales</taxon>
        <taxon>Comamonadaceae</taxon>
        <taxon>Comamonas</taxon>
    </lineage>
</organism>
<accession>A0A096HNS2</accession>
<comment type="caution">
    <text evidence="1">The sequence shown here is derived from an EMBL/GenBank/DDBJ whole genome shotgun (WGS) entry which is preliminary data.</text>
</comment>
<evidence type="ECO:0000313" key="1">
    <source>
        <dbReference type="EMBL" id="KGH30567.1"/>
    </source>
</evidence>
<dbReference type="Proteomes" id="UP000029553">
    <property type="component" value="Unassembled WGS sequence"/>
</dbReference>
<dbReference type="AlphaFoldDB" id="A0A096HNS2"/>
<reference evidence="1 2" key="1">
    <citation type="submission" date="2013-09" db="EMBL/GenBank/DDBJ databases">
        <title>High correlation between genotypes and phenotypes of environmental bacteria Comamonas testosteroni strains.</title>
        <authorList>
            <person name="Liu L."/>
            <person name="Zhu W."/>
            <person name="Xia X."/>
            <person name="Xu B."/>
            <person name="Luo M."/>
            <person name="Wang G."/>
        </authorList>
    </citation>
    <scope>NUCLEOTIDE SEQUENCE [LARGE SCALE GENOMIC DNA]</scope>
    <source>
        <strain evidence="1 2">JL40</strain>
    </source>
</reference>
<evidence type="ECO:0000313" key="2">
    <source>
        <dbReference type="Proteomes" id="UP000029553"/>
    </source>
</evidence>
<protein>
    <recommendedName>
        <fullName evidence="3">Phage protein</fullName>
    </recommendedName>
</protein>
<name>A0A096HNS2_COMTE</name>
<sequence>MPSPFWALILTLHSPPPRAFLILGATYMQDKIPDALIAAFERHYDADWNLNQLRNERLAWRAAWAEATKPCLHQITEPQAAPEAAAVPDEREAFEKWASFVGYSIKRWQADANLYEDNGTEDAWIAWQARAALAATPAAAARLSRAEAAITIRNLKREIAEKEAAAPVVLPEPDAYMDSEDAHRVETSSDWVVTGDRRAPDDVALYTASTVRALLATATGLPAHAVPAFCHVASLKLKNLQERGYQITGYAIEKPVEGAQPERGFINHGGFVGWWWDGQSPMVQPGAFDALTPAARDVLAERQRQITQEGYDPQHDDDHVNDEIAAMAALFIMPEGSREWDATSTSYGDTLAEALLPGDWEMPNFGDDRRRQLIKGTAMGLAEIERIDRAAIAATKGE</sequence>